<evidence type="ECO:0000313" key="2">
    <source>
        <dbReference type="Proteomes" id="UP000481360"/>
    </source>
</evidence>
<reference evidence="1 2" key="1">
    <citation type="submission" date="2020-03" db="EMBL/GenBank/DDBJ databases">
        <title>Isolation and identification of active actinomycetes.</title>
        <authorList>
            <person name="Sun X."/>
        </authorList>
    </citation>
    <scope>NUCLEOTIDE SEQUENCE [LARGE SCALE GENOMIC DNA]</scope>
    <source>
        <strain evidence="1 2">NEAU-D13</strain>
    </source>
</reference>
<dbReference type="AlphaFoldDB" id="A0A7C9RX12"/>
<sequence>MTVPGVLLSSTDEMSWAWIGVRVRPALKMRDTGAFPNVTEPQRLAQTLTREHAWLANQWTTESDARWELRFCSDPRTKLLSCVLLGRVRDPDPCKAVQAAVRLRDRLTDSPMHVQTDPVLDAEEVSKHLVPGALDAKGTFEVRKRLEWADCTRPDTQRRYCFAVSPALPPADLSWEPLWRELAHAAEPTVLSVYLEPYRPTDALAADLHRLAAEYSHLSRPGVPSPVWNVLMRPDPFAVRTAPRYAHAAARYTSGTCFRTRISVISRSPLPRGFGELVAAKTGGGVAVSPPAGELDDIWHNLAALNRDWLDLTYAQGSPPDGMRESERILCDLSDLDEAALAFRLPYQVPGHLPLFDMSGRPRPHDSTTTER</sequence>
<dbReference type="Proteomes" id="UP000481360">
    <property type="component" value="Unassembled WGS sequence"/>
</dbReference>
<name>A0A7C9RX12_9PSEU</name>
<evidence type="ECO:0000313" key="1">
    <source>
        <dbReference type="EMBL" id="NGY65325.1"/>
    </source>
</evidence>
<organism evidence="1 2">
    <name type="scientific">Lentzea alba</name>
    <dbReference type="NCBI Taxonomy" id="2714351"/>
    <lineage>
        <taxon>Bacteria</taxon>
        <taxon>Bacillati</taxon>
        <taxon>Actinomycetota</taxon>
        <taxon>Actinomycetes</taxon>
        <taxon>Pseudonocardiales</taxon>
        <taxon>Pseudonocardiaceae</taxon>
        <taxon>Lentzea</taxon>
    </lineage>
</organism>
<gene>
    <name evidence="1" type="ORF">G7043_41165</name>
</gene>
<protein>
    <submittedName>
        <fullName evidence="1">Uncharacterized protein</fullName>
    </submittedName>
</protein>
<dbReference type="RefSeq" id="WP_166054121.1">
    <property type="nucleotide sequence ID" value="NZ_JAAMPJ010000015.1"/>
</dbReference>
<dbReference type="EMBL" id="JAAMPJ010000015">
    <property type="protein sequence ID" value="NGY65325.1"/>
    <property type="molecule type" value="Genomic_DNA"/>
</dbReference>
<proteinExistence type="predicted"/>
<accession>A0A7C9RX12</accession>
<comment type="caution">
    <text evidence="1">The sequence shown here is derived from an EMBL/GenBank/DDBJ whole genome shotgun (WGS) entry which is preliminary data.</text>
</comment>
<keyword evidence="2" id="KW-1185">Reference proteome</keyword>